<gene>
    <name evidence="1" type="ordered locus">Svir_14120</name>
</gene>
<keyword evidence="2" id="KW-1185">Reference proteome</keyword>
<evidence type="ECO:0000313" key="2">
    <source>
        <dbReference type="Proteomes" id="UP000000841"/>
    </source>
</evidence>
<dbReference type="PROSITE" id="PS51257">
    <property type="entry name" value="PROKAR_LIPOPROTEIN"/>
    <property type="match status" value="1"/>
</dbReference>
<sequence length="141" mass="15366">MGLMRIVAFVFVLLAALVACGPGGENGSMEYDEEFAGQLRELRDGKQSKPLQELVPGDWTTVHVIIGPHTEEWVERKVGVPLPKSEYGFDTEGNILVFLRGQEVVRMKGTTGRLLGEGHFSSEAVLRGTGSTIEIDDPTPP</sequence>
<dbReference type="Proteomes" id="UP000000841">
    <property type="component" value="Chromosome"/>
</dbReference>
<dbReference type="EMBL" id="CP001683">
    <property type="protein sequence ID" value="ACU96453.1"/>
    <property type="molecule type" value="Genomic_DNA"/>
</dbReference>
<protein>
    <recommendedName>
        <fullName evidence="3">Lipoprotein</fullName>
    </recommendedName>
</protein>
<dbReference type="KEGG" id="svi:Svir_14120"/>
<evidence type="ECO:0008006" key="3">
    <source>
        <dbReference type="Google" id="ProtNLM"/>
    </source>
</evidence>
<reference evidence="1 2" key="1">
    <citation type="journal article" date="2009" name="Stand. Genomic Sci.">
        <title>Complete genome sequence of Saccharomonospora viridis type strain (P101).</title>
        <authorList>
            <person name="Pati A."/>
            <person name="Sikorski J."/>
            <person name="Nolan M."/>
            <person name="Lapidus A."/>
            <person name="Copeland A."/>
            <person name="Glavina Del Rio T."/>
            <person name="Lucas S."/>
            <person name="Chen F."/>
            <person name="Tice H."/>
            <person name="Pitluck S."/>
            <person name="Cheng J.F."/>
            <person name="Chertkov O."/>
            <person name="Brettin T."/>
            <person name="Han C."/>
            <person name="Detter J.C."/>
            <person name="Kuske C."/>
            <person name="Bruce D."/>
            <person name="Goodwin L."/>
            <person name="Chain P."/>
            <person name="D'haeseleer P."/>
            <person name="Chen A."/>
            <person name="Palaniappan K."/>
            <person name="Ivanova N."/>
            <person name="Mavromatis K."/>
            <person name="Mikhailova N."/>
            <person name="Rohde M."/>
            <person name="Tindall B.J."/>
            <person name="Goker M."/>
            <person name="Bristow J."/>
            <person name="Eisen J.A."/>
            <person name="Markowitz V."/>
            <person name="Hugenholtz P."/>
            <person name="Kyrpides N.C."/>
            <person name="Klenk H.P."/>
        </authorList>
    </citation>
    <scope>NUCLEOTIDE SEQUENCE [LARGE SCALE GENOMIC DNA]</scope>
    <source>
        <strain evidence="2">ATCC 15386 / DSM 43017 / JCM 3036 / NBRC 12207 / P101</strain>
    </source>
</reference>
<organism evidence="1 2">
    <name type="scientific">Saccharomonospora viridis (strain ATCC 15386 / DSM 43017 / JCM 3036 / CCUG 5913 / NBRC 12207 / NCIMB 9602 / P101)</name>
    <name type="common">Thermoactinomyces viridis</name>
    <dbReference type="NCBI Taxonomy" id="471857"/>
    <lineage>
        <taxon>Bacteria</taxon>
        <taxon>Bacillati</taxon>
        <taxon>Actinomycetota</taxon>
        <taxon>Actinomycetes</taxon>
        <taxon>Pseudonocardiales</taxon>
        <taxon>Pseudonocardiaceae</taxon>
        <taxon>Saccharomonospora</taxon>
    </lineage>
</organism>
<accession>C7MQF4</accession>
<dbReference type="AlphaFoldDB" id="C7MQF4"/>
<evidence type="ECO:0000313" key="1">
    <source>
        <dbReference type="EMBL" id="ACU96453.1"/>
    </source>
</evidence>
<dbReference type="eggNOG" id="ENOG50329SA">
    <property type="taxonomic scope" value="Bacteria"/>
</dbReference>
<name>C7MQF4_SACVD</name>
<proteinExistence type="predicted"/>
<dbReference type="HOGENOM" id="CLU_1745777_0_0_11"/>